<feature type="transmembrane region" description="Helical" evidence="1">
    <location>
        <begin position="266"/>
        <end position="285"/>
    </location>
</feature>
<dbReference type="AlphaFoldDB" id="V2UUH7"/>
<dbReference type="InterPro" id="IPR037272">
    <property type="entry name" value="SNS_sf"/>
</dbReference>
<evidence type="ECO:0000313" key="3">
    <source>
        <dbReference type="Proteomes" id="UP000018418"/>
    </source>
</evidence>
<dbReference type="HOGENOM" id="CLU_779935_0_0_6"/>
<keyword evidence="3" id="KW-1185">Reference proteome</keyword>
<reference evidence="2 3" key="1">
    <citation type="submission" date="2013-10" db="EMBL/GenBank/DDBJ databases">
        <title>The Genome Sequence of Acinetobacter brisouii CIP 110357.</title>
        <authorList>
            <consortium name="The Broad Institute Genomics Platform"/>
            <consortium name="The Broad Institute Genome Sequencing Center for Infectious Disease"/>
            <person name="Cerqueira G."/>
            <person name="Feldgarden M."/>
            <person name="Courvalin P."/>
            <person name="Grillot-Courvalin C."/>
            <person name="Clermont D."/>
            <person name="Rocha E."/>
            <person name="Yoon E.-J."/>
            <person name="Nemec A."/>
            <person name="Young S.K."/>
            <person name="Zeng Q."/>
            <person name="Gargeya S."/>
            <person name="Fitzgerald M."/>
            <person name="Abouelleil A."/>
            <person name="Alvarado L."/>
            <person name="Berlin A.M."/>
            <person name="Chapman S.B."/>
            <person name="Gainer-Dewar J."/>
            <person name="Goldberg J."/>
            <person name="Gnerre S."/>
            <person name="Griggs A."/>
            <person name="Gujja S."/>
            <person name="Hansen M."/>
            <person name="Howarth C."/>
            <person name="Imamovic A."/>
            <person name="Ireland A."/>
            <person name="Larimer J."/>
            <person name="McCowan C."/>
            <person name="Murphy C."/>
            <person name="Pearson M."/>
            <person name="Poon T.W."/>
            <person name="Priest M."/>
            <person name="Roberts A."/>
            <person name="Saif S."/>
            <person name="Shea T."/>
            <person name="Sykes S."/>
            <person name="Wortman J."/>
            <person name="Nusbaum C."/>
            <person name="Birren B."/>
        </authorList>
    </citation>
    <scope>NUCLEOTIDE SEQUENCE [LARGE SCALE GENOMIC DNA]</scope>
    <source>
        <strain evidence="2 3">CIP 110357</strain>
    </source>
</reference>
<feature type="transmembrane region" description="Helical" evidence="1">
    <location>
        <begin position="108"/>
        <end position="131"/>
    </location>
</feature>
<feature type="transmembrane region" description="Helical" evidence="1">
    <location>
        <begin position="178"/>
        <end position="199"/>
    </location>
</feature>
<feature type="transmembrane region" description="Helical" evidence="1">
    <location>
        <begin position="80"/>
        <end position="102"/>
    </location>
</feature>
<dbReference type="PATRIC" id="fig|1341683.3.peg.429"/>
<feature type="transmembrane region" description="Helical" evidence="1">
    <location>
        <begin position="36"/>
        <end position="59"/>
    </location>
</feature>
<dbReference type="EMBL" id="AYEU01000003">
    <property type="protein sequence ID" value="ESK52285.1"/>
    <property type="molecule type" value="Genomic_DNA"/>
</dbReference>
<name>V2UUH7_9GAMM</name>
<organism evidence="2 3">
    <name type="scientific">Acinetobacter brisouii CIP 110357</name>
    <dbReference type="NCBI Taxonomy" id="1341683"/>
    <lineage>
        <taxon>Bacteria</taxon>
        <taxon>Pseudomonadati</taxon>
        <taxon>Pseudomonadota</taxon>
        <taxon>Gammaproteobacteria</taxon>
        <taxon>Moraxellales</taxon>
        <taxon>Moraxellaceae</taxon>
        <taxon>Acinetobacter</taxon>
    </lineage>
</organism>
<dbReference type="OrthoDB" id="6650147at2"/>
<dbReference type="STRING" id="396323.VH98_08980"/>
<proteinExistence type="predicted"/>
<keyword evidence="1" id="KW-0472">Membrane</keyword>
<keyword evidence="1" id="KW-0812">Transmembrane</keyword>
<feature type="transmembrane region" description="Helical" evidence="1">
    <location>
        <begin position="138"/>
        <end position="158"/>
    </location>
</feature>
<evidence type="ECO:0000313" key="2">
    <source>
        <dbReference type="EMBL" id="ESK52285.1"/>
    </source>
</evidence>
<accession>V2UUH7</accession>
<feature type="transmembrane region" description="Helical" evidence="1">
    <location>
        <begin position="333"/>
        <end position="354"/>
    </location>
</feature>
<sequence length="355" mass="38710">MSRWLSPLMAFCLSFMLITTLAPVVGIQLDRQLDFWLLWLVMMVVLALPFAYMEVALVKRAKTTALQALMALTREADASAYWRIAGWLAVVFMPFLAGALIANASHSLTHYVQLPVAENIVFAILAVVAVTASFLPRLILVGVSAVMLLVSLVLSHLFPLNLTAWHITAIHFSEWGYAVVLALVATGLGLGVYAQTSAAQIKDTEQATPNALPVWVAQVLAVVLFGFFAVQAELPAITILVSAVAVAAGFVQLAREQLQQRQIAMVVQWAIILIAILTWACLAIVPVLNTVLMLWGLLICLIYAIFAGWIMKISHLRKSLNFSQEVTYNLWRIAVRVVAPLAIVLAMVAIVLGAV</sequence>
<protein>
    <submittedName>
        <fullName evidence="2">Uncharacterized protein</fullName>
    </submittedName>
</protein>
<keyword evidence="1" id="KW-1133">Transmembrane helix</keyword>
<feature type="transmembrane region" description="Helical" evidence="1">
    <location>
        <begin position="211"/>
        <end position="230"/>
    </location>
</feature>
<dbReference type="Proteomes" id="UP000018418">
    <property type="component" value="Unassembled WGS sequence"/>
</dbReference>
<comment type="caution">
    <text evidence="2">The sequence shown here is derived from an EMBL/GenBank/DDBJ whole genome shotgun (WGS) entry which is preliminary data.</text>
</comment>
<dbReference type="SUPFAM" id="SSF161070">
    <property type="entry name" value="SNF-like"/>
    <property type="match status" value="1"/>
</dbReference>
<feature type="transmembrane region" description="Helical" evidence="1">
    <location>
        <begin position="236"/>
        <end position="254"/>
    </location>
</feature>
<gene>
    <name evidence="2" type="ORF">P255_00436</name>
</gene>
<evidence type="ECO:0000256" key="1">
    <source>
        <dbReference type="SAM" id="Phobius"/>
    </source>
</evidence>
<feature type="transmembrane region" description="Helical" evidence="1">
    <location>
        <begin position="291"/>
        <end position="312"/>
    </location>
</feature>